<gene>
    <name evidence="1" type="ordered locus">Rahaq_5146</name>
</gene>
<keyword evidence="1" id="KW-0614">Plasmid</keyword>
<geneLocation type="plasmid" evidence="1 2">
    <name>pRAHAQ02</name>
</geneLocation>
<dbReference type="AlphaFoldDB" id="A0A0H3FHP6"/>
<proteinExistence type="predicted"/>
<protein>
    <submittedName>
        <fullName evidence="1">Uncharacterized protein</fullName>
    </submittedName>
</protein>
<dbReference type="EMBL" id="CP002507">
    <property type="protein sequence ID" value="ADW76712.1"/>
    <property type="molecule type" value="Genomic_DNA"/>
</dbReference>
<dbReference type="RefSeq" id="WP_013578388.1">
    <property type="nucleotide sequence ID" value="NC_015063.1"/>
</dbReference>
<reference evidence="2" key="1">
    <citation type="submission" date="2011-01" db="EMBL/GenBank/DDBJ databases">
        <title>Complete sequence of plasmid2 of Rahnella sp. Y9602.</title>
        <authorList>
            <consortium name="US DOE Joint Genome Institute"/>
            <person name="Lucas S."/>
            <person name="Copeland A."/>
            <person name="Lapidus A."/>
            <person name="Cheng J.-F."/>
            <person name="Goodwin L."/>
            <person name="Pitluck S."/>
            <person name="Lu M."/>
            <person name="Detter J.C."/>
            <person name="Han C."/>
            <person name="Tapia R."/>
            <person name="Land M."/>
            <person name="Hauser L."/>
            <person name="Kyrpides N."/>
            <person name="Ivanova N."/>
            <person name="Ovchinnikova G."/>
            <person name="Pagani I."/>
            <person name="Sobecky P.A."/>
            <person name="Martinez R.J."/>
            <person name="Woyke T."/>
        </authorList>
    </citation>
    <scope>NUCLEOTIDE SEQUENCE [LARGE SCALE GENOMIC DNA]</scope>
    <source>
        <strain evidence="2">Y9602</strain>
        <plasmid evidence="2">pRAHAQ02</plasmid>
    </source>
</reference>
<reference evidence="1 2" key="2">
    <citation type="journal article" date="2012" name="J. Bacteriol.">
        <title>Complete Genome Sequence of Rahnella sp. Strain Y9602, a Gammaproteobacterium Isolate from Metal- and Radionuclide-Contaminated Soil.</title>
        <authorList>
            <person name="Martinez R.J."/>
            <person name="Bruce D."/>
            <person name="Detter C."/>
            <person name="Goodwin L.A."/>
            <person name="Han J."/>
            <person name="Han C.S."/>
            <person name="Held B."/>
            <person name="Land M.L."/>
            <person name="Mikhailova N."/>
            <person name="Nolan M."/>
            <person name="Pennacchio L."/>
            <person name="Pitluck S."/>
            <person name="Tapia R."/>
            <person name="Woyke T."/>
            <person name="Sobecky P.A."/>
        </authorList>
    </citation>
    <scope>NUCLEOTIDE SEQUENCE [LARGE SCALE GENOMIC DNA]</scope>
    <source>
        <strain evidence="1 2">Y9602</strain>
        <plasmid evidence="1 2">pRAHAQ02</plasmid>
    </source>
</reference>
<organism evidence="1 2">
    <name type="scientific">Rahnella sp. (strain Y9602)</name>
    <dbReference type="NCBI Taxonomy" id="2703885"/>
    <lineage>
        <taxon>Bacteria</taxon>
        <taxon>Pseudomonadati</taxon>
        <taxon>Pseudomonadota</taxon>
        <taxon>Gammaproteobacteria</taxon>
        <taxon>Enterobacterales</taxon>
        <taxon>Yersiniaceae</taxon>
        <taxon>Rahnella</taxon>
    </lineage>
</organism>
<evidence type="ECO:0000313" key="1">
    <source>
        <dbReference type="EMBL" id="ADW76712.1"/>
    </source>
</evidence>
<name>A0A0H3FHP6_RAHSY</name>
<sequence>MPSLYTLNDLLGLLVFSRKYHFLHNDLDRLFIAWAEDQITEGNDSETLLILASLGLDNQPERTEVELFISRYMAEQRIDLPPLKTAALVWIKLFVRQLSQFASIHDAEQKMYFLVCHWLEPDVKIFAAVVDTLKSLYWHLFDEWGGPGTSEAARMDESEFFELINRAILPYSRKIEDPDWLDLLVR</sequence>
<dbReference type="OrthoDB" id="7064725at2"/>
<accession>A0A0H3FHP6</accession>
<dbReference type="Proteomes" id="UP000007257">
    <property type="component" value="Plasmid pRAHAQ02"/>
</dbReference>
<dbReference type="HOGENOM" id="CLU_1453292_0_0_6"/>
<dbReference type="KEGG" id="rah:Rahaq_5146"/>
<evidence type="ECO:0000313" key="2">
    <source>
        <dbReference type="Proteomes" id="UP000007257"/>
    </source>
</evidence>